<dbReference type="HOGENOM" id="CLU_1425226_0_0_11"/>
<feature type="region of interest" description="Disordered" evidence="1">
    <location>
        <begin position="143"/>
        <end position="190"/>
    </location>
</feature>
<organism evidence="2 3">
    <name type="scientific">Actinobaculum massiliense ACS-171-V-Col2</name>
    <dbReference type="NCBI Taxonomy" id="883066"/>
    <lineage>
        <taxon>Bacteria</taxon>
        <taxon>Bacillati</taxon>
        <taxon>Actinomycetota</taxon>
        <taxon>Actinomycetes</taxon>
        <taxon>Actinomycetales</taxon>
        <taxon>Actinomycetaceae</taxon>
        <taxon>Actinobaculum</taxon>
    </lineage>
</organism>
<dbReference type="EMBL" id="AGWL01000008">
    <property type="protein sequence ID" value="EKU94730.1"/>
    <property type="molecule type" value="Genomic_DNA"/>
</dbReference>
<sequence length="190" mass="20483">METLERYAEAADQHTFEYVEKEIHKLEREYAKGSPPPSNLGDCGGNAGSGAFSEMVCGHSHPLAGNPDCPIALRHEQSRSTKIGPNEYASKISMRATQMKKPGIAAVNHPAQNRPAQSHPAQNRPARICSTWNHPARFREMAWGGEASARNPASPANVAARQNSSRPSGNQLRAPTPPSALPAWASNARS</sequence>
<evidence type="ECO:0000313" key="3">
    <source>
        <dbReference type="Proteomes" id="UP000009888"/>
    </source>
</evidence>
<name>K9EZQ9_9ACTO</name>
<proteinExistence type="predicted"/>
<keyword evidence="3" id="KW-1185">Reference proteome</keyword>
<evidence type="ECO:0000313" key="2">
    <source>
        <dbReference type="EMBL" id="EKU94730.1"/>
    </source>
</evidence>
<dbReference type="Proteomes" id="UP000009888">
    <property type="component" value="Unassembled WGS sequence"/>
</dbReference>
<comment type="caution">
    <text evidence="2">The sequence shown here is derived from an EMBL/GenBank/DDBJ whole genome shotgun (WGS) entry which is preliminary data.</text>
</comment>
<gene>
    <name evidence="2" type="ORF">HMPREF9233_01677</name>
</gene>
<protein>
    <submittedName>
        <fullName evidence="2">Uncharacterized protein</fullName>
    </submittedName>
</protein>
<dbReference type="AlphaFoldDB" id="K9EZQ9"/>
<feature type="compositionally biased region" description="Polar residues" evidence="1">
    <location>
        <begin position="160"/>
        <end position="173"/>
    </location>
</feature>
<evidence type="ECO:0000256" key="1">
    <source>
        <dbReference type="SAM" id="MobiDB-lite"/>
    </source>
</evidence>
<dbReference type="RefSeq" id="WP_007001882.1">
    <property type="nucleotide sequence ID" value="NZ_JH992956.1"/>
</dbReference>
<reference evidence="2 3" key="1">
    <citation type="submission" date="2012-09" db="EMBL/GenBank/DDBJ databases">
        <title>The Genome Sequence of Actinobaculum massiliae ACS-171-V-COL2.</title>
        <authorList>
            <consortium name="The Broad Institute Genome Sequencing Platform"/>
            <person name="Earl A."/>
            <person name="Ward D."/>
            <person name="Feldgarden M."/>
            <person name="Gevers D."/>
            <person name="Saerens B."/>
            <person name="Vaneechoutte M."/>
            <person name="Walker B."/>
            <person name="Young S.K."/>
            <person name="Zeng Q."/>
            <person name="Gargeya S."/>
            <person name="Fitzgerald M."/>
            <person name="Haas B."/>
            <person name="Abouelleil A."/>
            <person name="Alvarado L."/>
            <person name="Arachchi H.M."/>
            <person name="Berlin A."/>
            <person name="Chapman S.B."/>
            <person name="Goldberg J."/>
            <person name="Griggs A."/>
            <person name="Gujja S."/>
            <person name="Hansen M."/>
            <person name="Howarth C."/>
            <person name="Imamovic A."/>
            <person name="Larimer J."/>
            <person name="McCowen C."/>
            <person name="Montmayeur A."/>
            <person name="Murphy C."/>
            <person name="Neiman D."/>
            <person name="Pearson M."/>
            <person name="Priest M."/>
            <person name="Roberts A."/>
            <person name="Saif S."/>
            <person name="Shea T."/>
            <person name="Sisk P."/>
            <person name="Sykes S."/>
            <person name="Wortman J."/>
            <person name="Nusbaum C."/>
            <person name="Birren B."/>
        </authorList>
    </citation>
    <scope>NUCLEOTIDE SEQUENCE [LARGE SCALE GENOMIC DNA]</scope>
    <source>
        <strain evidence="3">ACS-171-V-Col2</strain>
    </source>
</reference>
<accession>K9EZQ9</accession>